<dbReference type="SUPFAM" id="SSF52540">
    <property type="entry name" value="P-loop containing nucleoside triphosphate hydrolases"/>
    <property type="match status" value="1"/>
</dbReference>
<protein>
    <recommendedName>
        <fullName evidence="5">UDP-N-acetylglucosamine kinase</fullName>
        <ecNumber evidence="2">2.7.1.176</ecNumber>
    </recommendedName>
    <alternativeName>
        <fullName evidence="5">UDP-N-acetylglucosamine kinase</fullName>
    </alternativeName>
</protein>
<dbReference type="Pfam" id="PF06414">
    <property type="entry name" value="Zeta_toxin"/>
    <property type="match status" value="1"/>
</dbReference>
<dbReference type="RefSeq" id="WP_204962904.1">
    <property type="nucleotide sequence ID" value="NZ_BAAAUR010000008.1"/>
</dbReference>
<dbReference type="EC" id="2.7.1.176" evidence="2"/>
<comment type="caution">
    <text evidence="8">The sequence shown here is derived from an EMBL/GenBank/DDBJ whole genome shotgun (WGS) entry which is preliminary data.</text>
</comment>
<evidence type="ECO:0000256" key="2">
    <source>
        <dbReference type="ARBA" id="ARBA00011963"/>
    </source>
</evidence>
<reference evidence="8" key="1">
    <citation type="journal article" date="2014" name="Int. J. Syst. Evol. Microbiol.">
        <title>Complete genome sequence of Corynebacterium casei LMG S-19264T (=DSM 44701T), isolated from a smear-ripened cheese.</title>
        <authorList>
            <consortium name="US DOE Joint Genome Institute (JGI-PGF)"/>
            <person name="Walter F."/>
            <person name="Albersmeier A."/>
            <person name="Kalinowski J."/>
            <person name="Ruckert C."/>
        </authorList>
    </citation>
    <scope>NUCLEOTIDE SEQUENCE</scope>
    <source>
        <strain evidence="8">VKM Ac-1940</strain>
    </source>
</reference>
<gene>
    <name evidence="8" type="ORF">GCM10017591_04670</name>
</gene>
<keyword evidence="3" id="KW-0547">Nucleotide-binding</keyword>
<proteinExistence type="inferred from homology"/>
<dbReference type="Proteomes" id="UP001142291">
    <property type="component" value="Unassembled WGS sequence"/>
</dbReference>
<evidence type="ECO:0000256" key="4">
    <source>
        <dbReference type="ARBA" id="ARBA00022840"/>
    </source>
</evidence>
<dbReference type="InterPro" id="IPR027417">
    <property type="entry name" value="P-loop_NTPase"/>
</dbReference>
<name>A0A9W6HKI4_9MICO</name>
<evidence type="ECO:0000256" key="6">
    <source>
        <dbReference type="ARBA" id="ARBA00048178"/>
    </source>
</evidence>
<keyword evidence="4" id="KW-0067">ATP-binding</keyword>
<dbReference type="GO" id="GO:0005524">
    <property type="term" value="F:ATP binding"/>
    <property type="evidence" value="ECO:0007669"/>
    <property type="project" value="UniProtKB-KW"/>
</dbReference>
<evidence type="ECO:0000313" key="8">
    <source>
        <dbReference type="EMBL" id="GLJ94406.1"/>
    </source>
</evidence>
<accession>A0A9W6HKI4</accession>
<dbReference type="Gene3D" id="3.40.50.300">
    <property type="entry name" value="P-loop containing nucleotide triphosphate hydrolases"/>
    <property type="match status" value="1"/>
</dbReference>
<dbReference type="EMBL" id="BSER01000002">
    <property type="protein sequence ID" value="GLJ94406.1"/>
    <property type="molecule type" value="Genomic_DNA"/>
</dbReference>
<evidence type="ECO:0000256" key="1">
    <source>
        <dbReference type="ARBA" id="ARBA00009104"/>
    </source>
</evidence>
<keyword evidence="9" id="KW-1185">Reference proteome</keyword>
<organism evidence="8 9">
    <name type="scientific">Microbacterium dextranolyticum</name>
    <dbReference type="NCBI Taxonomy" id="36806"/>
    <lineage>
        <taxon>Bacteria</taxon>
        <taxon>Bacillati</taxon>
        <taxon>Actinomycetota</taxon>
        <taxon>Actinomycetes</taxon>
        <taxon>Micrococcales</taxon>
        <taxon>Microbacteriaceae</taxon>
        <taxon>Microbacterium</taxon>
    </lineage>
</organism>
<dbReference type="InterPro" id="IPR010488">
    <property type="entry name" value="Zeta_toxin_domain"/>
</dbReference>
<evidence type="ECO:0000256" key="5">
    <source>
        <dbReference type="ARBA" id="ARBA00032897"/>
    </source>
</evidence>
<reference evidence="8" key="2">
    <citation type="submission" date="2023-01" db="EMBL/GenBank/DDBJ databases">
        <authorList>
            <person name="Sun Q."/>
            <person name="Evtushenko L."/>
        </authorList>
    </citation>
    <scope>NUCLEOTIDE SEQUENCE</scope>
    <source>
        <strain evidence="8">VKM Ac-1940</strain>
    </source>
</reference>
<evidence type="ECO:0000313" key="9">
    <source>
        <dbReference type="Proteomes" id="UP001142291"/>
    </source>
</evidence>
<dbReference type="AlphaFoldDB" id="A0A9W6HKI4"/>
<evidence type="ECO:0000259" key="7">
    <source>
        <dbReference type="Pfam" id="PF06414"/>
    </source>
</evidence>
<comment type="similarity">
    <text evidence="1">Belongs to the zeta toxin family.</text>
</comment>
<evidence type="ECO:0000256" key="3">
    <source>
        <dbReference type="ARBA" id="ARBA00022741"/>
    </source>
</evidence>
<dbReference type="GO" id="GO:0016301">
    <property type="term" value="F:kinase activity"/>
    <property type="evidence" value="ECO:0007669"/>
    <property type="project" value="InterPro"/>
</dbReference>
<feature type="domain" description="Zeta toxin" evidence="7">
    <location>
        <begin position="29"/>
        <end position="208"/>
    </location>
</feature>
<sequence length="338" mass="36666">MIEWELTDSERDEILRRVVLPLVFPDAPPTEEPPILILLAGQPGSRHSSAAGSLVRQHPDHLATVSADELRAFHPNFPDLVTAGAPEALEGVARATAGWLRDCIRFARENSRSVLVEGAFQDPALAVGIAERFGAAGFQTRLVIVASRRAESLLSAASLYLSNVRAGKLARFVSRDAHDRALEATRALAAKAAHSASVDRLTVIGRAGDLEFDAVRADGDEVFRDAGAALEAGQSAHLSRFDSTQWLSELHHLTDFAMTRRDLPGGAIELLVELHEIALREVIPELHVPSDGKFISAIEQKTVVRLDELRRALPREEVIDLAAPVVTPRGPERGGISR</sequence>
<comment type="catalytic activity">
    <reaction evidence="6">
        <text>UDP-N-acetyl-alpha-D-glucosamine + ATP = UDP-N-acetyl-alpha-D-glucosamine 3'-phosphate + ADP + H(+)</text>
        <dbReference type="Rhea" id="RHEA:32671"/>
        <dbReference type="ChEBI" id="CHEBI:15378"/>
        <dbReference type="ChEBI" id="CHEBI:30616"/>
        <dbReference type="ChEBI" id="CHEBI:57705"/>
        <dbReference type="ChEBI" id="CHEBI:64353"/>
        <dbReference type="ChEBI" id="CHEBI:456216"/>
        <dbReference type="EC" id="2.7.1.176"/>
    </reaction>
</comment>